<dbReference type="NCBIfam" id="TIGR02126">
    <property type="entry name" value="phgtail_TP901_1"/>
    <property type="match status" value="1"/>
</dbReference>
<evidence type="ECO:0000313" key="2">
    <source>
        <dbReference type="Proteomes" id="UP000317835"/>
    </source>
</evidence>
<dbReference type="PRINTS" id="PR01996">
    <property type="entry name" value="MTP1FAMILY"/>
</dbReference>
<evidence type="ECO:0000313" key="1">
    <source>
        <dbReference type="EMBL" id="QDV34902.1"/>
    </source>
</evidence>
<dbReference type="InterPro" id="IPR011855">
    <property type="entry name" value="Phgtail_TP901_1"/>
</dbReference>
<keyword evidence="2" id="KW-1185">Reference proteome</keyword>
<dbReference type="EMBL" id="CP036426">
    <property type="protein sequence ID" value="QDV34902.1"/>
    <property type="molecule type" value="Genomic_DNA"/>
</dbReference>
<dbReference type="KEGG" id="tpla:ElP_27990"/>
<dbReference type="AlphaFoldDB" id="A0A518H241"/>
<reference evidence="1 2" key="1">
    <citation type="submission" date="2019-02" db="EMBL/GenBank/DDBJ databases">
        <title>Deep-cultivation of Planctomycetes and their phenomic and genomic characterization uncovers novel biology.</title>
        <authorList>
            <person name="Wiegand S."/>
            <person name="Jogler M."/>
            <person name="Boedeker C."/>
            <person name="Pinto D."/>
            <person name="Vollmers J."/>
            <person name="Rivas-Marin E."/>
            <person name="Kohn T."/>
            <person name="Peeters S.H."/>
            <person name="Heuer A."/>
            <person name="Rast P."/>
            <person name="Oberbeckmann S."/>
            <person name="Bunk B."/>
            <person name="Jeske O."/>
            <person name="Meyerdierks A."/>
            <person name="Storesund J.E."/>
            <person name="Kallscheuer N."/>
            <person name="Luecker S."/>
            <person name="Lage O.M."/>
            <person name="Pohl T."/>
            <person name="Merkel B.J."/>
            <person name="Hornburger P."/>
            <person name="Mueller R.-W."/>
            <person name="Bruemmer F."/>
            <person name="Labrenz M."/>
            <person name="Spormann A.M."/>
            <person name="Op den Camp H."/>
            <person name="Overmann J."/>
            <person name="Amann R."/>
            <person name="Jetten M.S.M."/>
            <person name="Mascher T."/>
            <person name="Medema M.H."/>
            <person name="Devos D.P."/>
            <person name="Kaster A.-K."/>
            <person name="Ovreas L."/>
            <person name="Rohde M."/>
            <person name="Galperin M.Y."/>
            <person name="Jogler C."/>
        </authorList>
    </citation>
    <scope>NUCLEOTIDE SEQUENCE [LARGE SCALE GENOMIC DNA]</scope>
    <source>
        <strain evidence="1 2">ElP</strain>
    </source>
</reference>
<gene>
    <name evidence="1" type="ORF">ElP_27990</name>
</gene>
<organism evidence="1 2">
    <name type="scientific">Tautonia plasticadhaerens</name>
    <dbReference type="NCBI Taxonomy" id="2527974"/>
    <lineage>
        <taxon>Bacteria</taxon>
        <taxon>Pseudomonadati</taxon>
        <taxon>Planctomycetota</taxon>
        <taxon>Planctomycetia</taxon>
        <taxon>Isosphaerales</taxon>
        <taxon>Isosphaeraceae</taxon>
        <taxon>Tautonia</taxon>
    </lineage>
</organism>
<proteinExistence type="predicted"/>
<protein>
    <submittedName>
        <fullName evidence="1">Phage major tail protein 2</fullName>
    </submittedName>
</protein>
<dbReference type="Proteomes" id="UP000317835">
    <property type="component" value="Chromosome"/>
</dbReference>
<sequence length="135" mass="14266">MALQKGRDMLIKLGDAATGTTIGGLTDTSITMGNNVVDGSTKDTNGWRELVEDASLKSFSIACSGFFKDSATDESIRAKAFAGTIDTYTLVFPNGDTIEGDFLIAGYTRNGAKDGVEQYSYTLESHGEPTFTAAA</sequence>
<name>A0A518H241_9BACT</name>
<dbReference type="NCBIfam" id="NF047353">
    <property type="entry name" value="tube_lmo2291"/>
    <property type="match status" value="1"/>
</dbReference>
<accession>A0A518H241</accession>
<dbReference type="OrthoDB" id="286776at2"/>
<dbReference type="InterPro" id="IPR022344">
    <property type="entry name" value="GTA_major-tail"/>
</dbReference>
<dbReference type="RefSeq" id="WP_145270128.1">
    <property type="nucleotide sequence ID" value="NZ_CP036426.1"/>
</dbReference>
<dbReference type="Pfam" id="PF06199">
    <property type="entry name" value="Phage_tail_2"/>
    <property type="match status" value="1"/>
</dbReference>